<keyword evidence="3" id="KW-1185">Reference proteome</keyword>
<sequence length="134" mass="14892">MCLHSSVDKALAEIQRNKLLLFFLHVNALFVTIVFSLQQVNADSGGNISIQLPCAAGVRGASIEPISNAFTAVFGVLLTDKDDDTTADTADTDEAGFAQDVARKKELWSNLTRRRREQEFRPPNTVLEENFMYN</sequence>
<dbReference type="Proteomes" id="UP000828390">
    <property type="component" value="Unassembled WGS sequence"/>
</dbReference>
<evidence type="ECO:0000256" key="1">
    <source>
        <dbReference type="SAM" id="Phobius"/>
    </source>
</evidence>
<proteinExistence type="predicted"/>
<organism evidence="2 3">
    <name type="scientific">Dreissena polymorpha</name>
    <name type="common">Zebra mussel</name>
    <name type="synonym">Mytilus polymorpha</name>
    <dbReference type="NCBI Taxonomy" id="45954"/>
    <lineage>
        <taxon>Eukaryota</taxon>
        <taxon>Metazoa</taxon>
        <taxon>Spiralia</taxon>
        <taxon>Lophotrochozoa</taxon>
        <taxon>Mollusca</taxon>
        <taxon>Bivalvia</taxon>
        <taxon>Autobranchia</taxon>
        <taxon>Heteroconchia</taxon>
        <taxon>Euheterodonta</taxon>
        <taxon>Imparidentia</taxon>
        <taxon>Neoheterodontei</taxon>
        <taxon>Myida</taxon>
        <taxon>Dreissenoidea</taxon>
        <taxon>Dreissenidae</taxon>
        <taxon>Dreissena</taxon>
    </lineage>
</organism>
<name>A0A9D4FQZ7_DREPO</name>
<reference evidence="2" key="1">
    <citation type="journal article" date="2019" name="bioRxiv">
        <title>The Genome of the Zebra Mussel, Dreissena polymorpha: A Resource for Invasive Species Research.</title>
        <authorList>
            <person name="McCartney M.A."/>
            <person name="Auch B."/>
            <person name="Kono T."/>
            <person name="Mallez S."/>
            <person name="Zhang Y."/>
            <person name="Obille A."/>
            <person name="Becker A."/>
            <person name="Abrahante J.E."/>
            <person name="Garbe J."/>
            <person name="Badalamenti J.P."/>
            <person name="Herman A."/>
            <person name="Mangelson H."/>
            <person name="Liachko I."/>
            <person name="Sullivan S."/>
            <person name="Sone E.D."/>
            <person name="Koren S."/>
            <person name="Silverstein K.A.T."/>
            <person name="Beckman K.B."/>
            <person name="Gohl D.M."/>
        </authorList>
    </citation>
    <scope>NUCLEOTIDE SEQUENCE</scope>
    <source>
        <strain evidence="2">Duluth1</strain>
        <tissue evidence="2">Whole animal</tissue>
    </source>
</reference>
<dbReference type="EMBL" id="JAIWYP010000006">
    <property type="protein sequence ID" value="KAH3803408.1"/>
    <property type="molecule type" value="Genomic_DNA"/>
</dbReference>
<protein>
    <submittedName>
        <fullName evidence="2">Uncharacterized protein</fullName>
    </submittedName>
</protein>
<keyword evidence="1" id="KW-0472">Membrane</keyword>
<reference evidence="2" key="2">
    <citation type="submission" date="2020-11" db="EMBL/GenBank/DDBJ databases">
        <authorList>
            <person name="McCartney M.A."/>
            <person name="Auch B."/>
            <person name="Kono T."/>
            <person name="Mallez S."/>
            <person name="Becker A."/>
            <person name="Gohl D.M."/>
            <person name="Silverstein K.A.T."/>
            <person name="Koren S."/>
            <person name="Bechman K.B."/>
            <person name="Herman A."/>
            <person name="Abrahante J.E."/>
            <person name="Garbe J."/>
        </authorList>
    </citation>
    <scope>NUCLEOTIDE SEQUENCE</scope>
    <source>
        <strain evidence="2">Duluth1</strain>
        <tissue evidence="2">Whole animal</tissue>
    </source>
</reference>
<keyword evidence="1" id="KW-0812">Transmembrane</keyword>
<evidence type="ECO:0000313" key="2">
    <source>
        <dbReference type="EMBL" id="KAH3803408.1"/>
    </source>
</evidence>
<keyword evidence="1" id="KW-1133">Transmembrane helix</keyword>
<comment type="caution">
    <text evidence="2">The sequence shown here is derived from an EMBL/GenBank/DDBJ whole genome shotgun (WGS) entry which is preliminary data.</text>
</comment>
<evidence type="ECO:0000313" key="3">
    <source>
        <dbReference type="Proteomes" id="UP000828390"/>
    </source>
</evidence>
<gene>
    <name evidence="2" type="ORF">DPMN_131669</name>
</gene>
<dbReference type="AlphaFoldDB" id="A0A9D4FQZ7"/>
<accession>A0A9D4FQZ7</accession>
<feature type="transmembrane region" description="Helical" evidence="1">
    <location>
        <begin position="19"/>
        <end position="37"/>
    </location>
</feature>